<dbReference type="GO" id="GO:0003700">
    <property type="term" value="F:DNA-binding transcription factor activity"/>
    <property type="evidence" value="ECO:0007669"/>
    <property type="project" value="InterPro"/>
</dbReference>
<dbReference type="Gene3D" id="1.10.10.10">
    <property type="entry name" value="Winged helix-like DNA-binding domain superfamily/Winged helix DNA-binding domain"/>
    <property type="match status" value="1"/>
</dbReference>
<reference evidence="6 10" key="3">
    <citation type="journal article" date="2020" name="Cell Host Microbe">
        <title>Functional and Genomic Variation between Human-Derived Isolates of Lachnospiraceae Reveals Inter- and Intra-Species Diversity.</title>
        <authorList>
            <person name="Sorbara M.T."/>
            <person name="Littmann E.R."/>
            <person name="Fontana E."/>
            <person name="Moody T.U."/>
            <person name="Kohout C.E."/>
            <person name="Gjonbalaj M."/>
            <person name="Eaton V."/>
            <person name="Seok R."/>
            <person name="Leiner I.M."/>
            <person name="Pamer E.G."/>
        </authorList>
    </citation>
    <scope>NUCLEOTIDE SEQUENCE [LARGE SCALE GENOMIC DNA]</scope>
    <source>
        <strain evidence="6 10">MSK.2.26</strain>
    </source>
</reference>
<reference evidence="5 8" key="1">
    <citation type="submission" date="2019-06" db="EMBL/GenBank/DDBJ databases">
        <title>Draft genome sequence of [Clostridium] clostridioforme NBRC 113352.</title>
        <authorList>
            <person name="Miura T."/>
            <person name="Furukawa M."/>
            <person name="Shimamura M."/>
            <person name="Ohyama Y."/>
            <person name="Yamazoe A."/>
            <person name="Kawasaki H."/>
        </authorList>
    </citation>
    <scope>NUCLEOTIDE SEQUENCE [LARGE SCALE GENOMIC DNA]</scope>
    <source>
        <strain evidence="5 8">NBRC 113352</strain>
    </source>
</reference>
<evidence type="ECO:0000313" key="10">
    <source>
        <dbReference type="Proteomes" id="UP000719916"/>
    </source>
</evidence>
<evidence type="ECO:0000256" key="2">
    <source>
        <dbReference type="ARBA" id="ARBA00023125"/>
    </source>
</evidence>
<keyword evidence="3" id="KW-0804">Transcription</keyword>
<dbReference type="AlphaFoldDB" id="A0A1I2V3G5"/>
<gene>
    <name evidence="5" type="ORF">Ccl03g_18500</name>
    <name evidence="7" type="ORF">FOC47_07165</name>
    <name evidence="6" type="ORF">G5B26_21800</name>
</gene>
<evidence type="ECO:0000313" key="5">
    <source>
        <dbReference type="EMBL" id="GEA36137.1"/>
    </source>
</evidence>
<dbReference type="RefSeq" id="WP_002588578.1">
    <property type="nucleotide sequence ID" value="NZ_AP031445.1"/>
</dbReference>
<evidence type="ECO:0000259" key="4">
    <source>
        <dbReference type="PROSITE" id="PS50949"/>
    </source>
</evidence>
<sequence length="214" mass="25079">MAEALTNQAYEYLYNKIISCEYLPGQELNEKQLLEETSFGRTPLREALLMLQSESLIEIFPRKGMRITAFTEKSIDDLYQTRKLIEPTVCRKYITLYSKSRLLEFQKMFERAEDASDVEEYRIDTSFHSYLISITDNNILINMYHSIMIHQMRMAVYAAMQDSSNRMGNLKQHKAIIDALLRENEEDVQDAIVLHINHSLIKSLKLLRNSDRQA</sequence>
<keyword evidence="1" id="KW-0805">Transcription regulation</keyword>
<evidence type="ECO:0000313" key="9">
    <source>
        <dbReference type="Proteomes" id="UP000501069"/>
    </source>
</evidence>
<dbReference type="SMART" id="SM00345">
    <property type="entry name" value="HTH_GNTR"/>
    <property type="match status" value="1"/>
</dbReference>
<organism evidence="5 8">
    <name type="scientific">Enterocloster clostridioformis</name>
    <dbReference type="NCBI Taxonomy" id="1531"/>
    <lineage>
        <taxon>Bacteria</taxon>
        <taxon>Bacillati</taxon>
        <taxon>Bacillota</taxon>
        <taxon>Clostridia</taxon>
        <taxon>Lachnospirales</taxon>
        <taxon>Lachnospiraceae</taxon>
        <taxon>Enterocloster</taxon>
    </lineage>
</organism>
<dbReference type="InterPro" id="IPR000524">
    <property type="entry name" value="Tscrpt_reg_HTH_GntR"/>
</dbReference>
<evidence type="ECO:0000256" key="1">
    <source>
        <dbReference type="ARBA" id="ARBA00023015"/>
    </source>
</evidence>
<keyword evidence="2" id="KW-0238">DNA-binding</keyword>
<dbReference type="EMBL" id="BJLB01000001">
    <property type="protein sequence ID" value="GEA36137.1"/>
    <property type="molecule type" value="Genomic_DNA"/>
</dbReference>
<evidence type="ECO:0000256" key="3">
    <source>
        <dbReference type="ARBA" id="ARBA00023163"/>
    </source>
</evidence>
<dbReference type="Pfam" id="PF07729">
    <property type="entry name" value="FCD"/>
    <property type="match status" value="1"/>
</dbReference>
<dbReference type="Proteomes" id="UP000501069">
    <property type="component" value="Chromosome"/>
</dbReference>
<evidence type="ECO:0000313" key="6">
    <source>
        <dbReference type="EMBL" id="NSJ46146.1"/>
    </source>
</evidence>
<dbReference type="Proteomes" id="UP000315200">
    <property type="component" value="Unassembled WGS sequence"/>
</dbReference>
<dbReference type="InterPro" id="IPR036388">
    <property type="entry name" value="WH-like_DNA-bd_sf"/>
</dbReference>
<proteinExistence type="predicted"/>
<dbReference type="PROSITE" id="PS50949">
    <property type="entry name" value="HTH_GNTR"/>
    <property type="match status" value="1"/>
</dbReference>
<dbReference type="EMBL" id="JAAISW010000055">
    <property type="protein sequence ID" value="NSJ46146.1"/>
    <property type="molecule type" value="Genomic_DNA"/>
</dbReference>
<evidence type="ECO:0000313" key="8">
    <source>
        <dbReference type="Proteomes" id="UP000315200"/>
    </source>
</evidence>
<dbReference type="PANTHER" id="PTHR43537:SF51">
    <property type="entry name" value="HTH-TYPE TRANSCRIPTIONAL REGULATOR LGOR-RELATED"/>
    <property type="match status" value="1"/>
</dbReference>
<accession>A0A1I2V3G5</accession>
<protein>
    <submittedName>
        <fullName evidence="5">GntR family transcriptional regulator</fullName>
    </submittedName>
</protein>
<dbReference type="GeneID" id="57960938"/>
<evidence type="ECO:0000313" key="7">
    <source>
        <dbReference type="EMBL" id="QIX90366.1"/>
    </source>
</evidence>
<reference evidence="7 9" key="2">
    <citation type="submission" date="2019-11" db="EMBL/GenBank/DDBJ databases">
        <title>FDA dAtabase for Regulatory Grade micrObial Sequences (FDA-ARGOS): Supporting development and validation of Infectious Disease Dx tests.</title>
        <authorList>
            <person name="Turner S."/>
            <person name="Byrd R."/>
            <person name="Tallon L."/>
            <person name="Sadzewicz L."/>
            <person name="Vavikolanu K."/>
            <person name="Mehta A."/>
            <person name="Aluvathingal J."/>
            <person name="Nadendla S."/>
            <person name="Myers T."/>
            <person name="Yan Y."/>
            <person name="Sichtig H."/>
        </authorList>
    </citation>
    <scope>NUCLEOTIDE SEQUENCE [LARGE SCALE GENOMIC DNA]</scope>
    <source>
        <strain evidence="7 9">FDAARGOS_739</strain>
    </source>
</reference>
<feature type="domain" description="HTH gntR-type" evidence="4">
    <location>
        <begin position="3"/>
        <end position="70"/>
    </location>
</feature>
<dbReference type="SUPFAM" id="SSF46785">
    <property type="entry name" value="Winged helix' DNA-binding domain"/>
    <property type="match status" value="1"/>
</dbReference>
<dbReference type="Proteomes" id="UP000719916">
    <property type="component" value="Unassembled WGS sequence"/>
</dbReference>
<reference evidence="6" key="4">
    <citation type="submission" date="2020-02" db="EMBL/GenBank/DDBJ databases">
        <authorList>
            <person name="Littmann E."/>
            <person name="Sorbara M."/>
        </authorList>
    </citation>
    <scope>NUCLEOTIDE SEQUENCE</scope>
    <source>
        <strain evidence="6">MSK.2.26</strain>
    </source>
</reference>
<dbReference type="EMBL" id="CP050964">
    <property type="protein sequence ID" value="QIX90366.1"/>
    <property type="molecule type" value="Genomic_DNA"/>
</dbReference>
<dbReference type="SUPFAM" id="SSF48008">
    <property type="entry name" value="GntR ligand-binding domain-like"/>
    <property type="match status" value="1"/>
</dbReference>
<dbReference type="InterPro" id="IPR011711">
    <property type="entry name" value="GntR_C"/>
</dbReference>
<dbReference type="SMART" id="SM00895">
    <property type="entry name" value="FCD"/>
    <property type="match status" value="1"/>
</dbReference>
<dbReference type="Gene3D" id="1.20.120.530">
    <property type="entry name" value="GntR ligand-binding domain-like"/>
    <property type="match status" value="1"/>
</dbReference>
<dbReference type="GO" id="GO:0003677">
    <property type="term" value="F:DNA binding"/>
    <property type="evidence" value="ECO:0007669"/>
    <property type="project" value="UniProtKB-KW"/>
</dbReference>
<dbReference type="Pfam" id="PF00392">
    <property type="entry name" value="GntR"/>
    <property type="match status" value="1"/>
</dbReference>
<dbReference type="InterPro" id="IPR008920">
    <property type="entry name" value="TF_FadR/GntR_C"/>
</dbReference>
<name>A0A1I2V3G5_9FIRM</name>
<dbReference type="InterPro" id="IPR036390">
    <property type="entry name" value="WH_DNA-bd_sf"/>
</dbReference>
<dbReference type="PANTHER" id="PTHR43537">
    <property type="entry name" value="TRANSCRIPTIONAL REGULATOR, GNTR FAMILY"/>
    <property type="match status" value="1"/>
</dbReference>